<name>A0ABS7VPF1_9HYPH</name>
<keyword evidence="3" id="KW-1185">Reference proteome</keyword>
<feature type="chain" id="PRO_5045644546" description="DUF3857 domain-containing protein" evidence="1">
    <location>
        <begin position="21"/>
        <end position="199"/>
    </location>
</feature>
<protein>
    <recommendedName>
        <fullName evidence="4">DUF3857 domain-containing protein</fullName>
    </recommendedName>
</protein>
<organism evidence="2 3">
    <name type="scientific">Microvirga puerhi</name>
    <dbReference type="NCBI Taxonomy" id="2876078"/>
    <lineage>
        <taxon>Bacteria</taxon>
        <taxon>Pseudomonadati</taxon>
        <taxon>Pseudomonadota</taxon>
        <taxon>Alphaproteobacteria</taxon>
        <taxon>Hyphomicrobiales</taxon>
        <taxon>Methylobacteriaceae</taxon>
        <taxon>Microvirga</taxon>
    </lineage>
</organism>
<gene>
    <name evidence="2" type="ORF">K9B37_14225</name>
</gene>
<evidence type="ECO:0000313" key="3">
    <source>
        <dbReference type="Proteomes" id="UP000704176"/>
    </source>
</evidence>
<comment type="caution">
    <text evidence="2">The sequence shown here is derived from an EMBL/GenBank/DDBJ whole genome shotgun (WGS) entry which is preliminary data.</text>
</comment>
<dbReference type="RefSeq" id="WP_224313830.1">
    <property type="nucleotide sequence ID" value="NZ_JAIRBM010000009.1"/>
</dbReference>
<accession>A0ABS7VPF1</accession>
<reference evidence="2 3" key="1">
    <citation type="submission" date="2021-09" db="EMBL/GenBank/DDBJ databases">
        <title>The complete genome sequence of a new microorganism.</title>
        <authorList>
            <person name="Zi Z."/>
        </authorList>
    </citation>
    <scope>NUCLEOTIDE SEQUENCE [LARGE SCALE GENOMIC DNA]</scope>
    <source>
        <strain evidence="2 3">WGZ8</strain>
    </source>
</reference>
<evidence type="ECO:0008006" key="4">
    <source>
        <dbReference type="Google" id="ProtNLM"/>
    </source>
</evidence>
<sequence length="199" mass="22119">MLHRLSPIALAFALSLPALADECPNAQTAKTGFVLERQGTQAEVRPTADSFVHVVNTYPGGKKQDVIYYRGLFEISRFDEDGRRFNVPLSDLRSIFPLDSKARRAVTYAPAQPNKIAAPISLEITVAGQEKLQLGSCSYDVTIVRNRAMNAEGRVLSEYTDLYAPDLGFVLGRRYEEKGGRQTTVLYQKIRPLARTSPL</sequence>
<feature type="signal peptide" evidence="1">
    <location>
        <begin position="1"/>
        <end position="20"/>
    </location>
</feature>
<evidence type="ECO:0000313" key="2">
    <source>
        <dbReference type="EMBL" id="MBZ6077433.1"/>
    </source>
</evidence>
<proteinExistence type="predicted"/>
<dbReference type="Proteomes" id="UP000704176">
    <property type="component" value="Unassembled WGS sequence"/>
</dbReference>
<keyword evidence="1" id="KW-0732">Signal</keyword>
<evidence type="ECO:0000256" key="1">
    <source>
        <dbReference type="SAM" id="SignalP"/>
    </source>
</evidence>
<dbReference type="EMBL" id="JAIRBM010000009">
    <property type="protein sequence ID" value="MBZ6077433.1"/>
    <property type="molecule type" value="Genomic_DNA"/>
</dbReference>